<dbReference type="GO" id="GO:0016747">
    <property type="term" value="F:acyltransferase activity, transferring groups other than amino-acyl groups"/>
    <property type="evidence" value="ECO:0007669"/>
    <property type="project" value="InterPro"/>
</dbReference>
<feature type="region of interest" description="Disordered" evidence="3">
    <location>
        <begin position="139"/>
        <end position="181"/>
    </location>
</feature>
<feature type="domain" description="N-acetyltransferase" evidence="4">
    <location>
        <begin position="33"/>
        <end position="230"/>
    </location>
</feature>
<dbReference type="Pfam" id="PF00583">
    <property type="entry name" value="Acetyltransf_1"/>
    <property type="match status" value="1"/>
</dbReference>
<dbReference type="SUPFAM" id="SSF55729">
    <property type="entry name" value="Acyl-CoA N-acyltransferases (Nat)"/>
    <property type="match status" value="1"/>
</dbReference>
<dbReference type="InterPro" id="IPR051556">
    <property type="entry name" value="N-term/lysine_N-AcTrnsfr"/>
</dbReference>
<gene>
    <name evidence="5" type="ORF">BDZ90DRAFT_233996</name>
</gene>
<evidence type="ECO:0000256" key="2">
    <source>
        <dbReference type="ARBA" id="ARBA00023315"/>
    </source>
</evidence>
<feature type="compositionally biased region" description="Low complexity" evidence="3">
    <location>
        <begin position="154"/>
        <end position="169"/>
    </location>
</feature>
<dbReference type="PANTHER" id="PTHR42919:SF8">
    <property type="entry name" value="N-ALPHA-ACETYLTRANSFERASE 50"/>
    <property type="match status" value="1"/>
</dbReference>
<dbReference type="InterPro" id="IPR016181">
    <property type="entry name" value="Acyl_CoA_acyltransferase"/>
</dbReference>
<dbReference type="AlphaFoldDB" id="A0A316UME7"/>
<keyword evidence="6" id="KW-1185">Reference proteome</keyword>
<name>A0A316UME7_9BASI</name>
<feature type="region of interest" description="Disordered" evidence="3">
    <location>
        <begin position="1"/>
        <end position="24"/>
    </location>
</feature>
<evidence type="ECO:0000256" key="3">
    <source>
        <dbReference type="SAM" id="MobiDB-lite"/>
    </source>
</evidence>
<dbReference type="STRING" id="1569628.A0A316UME7"/>
<dbReference type="InterPro" id="IPR000182">
    <property type="entry name" value="GNAT_dom"/>
</dbReference>
<dbReference type="PANTHER" id="PTHR42919">
    <property type="entry name" value="N-ALPHA-ACETYLTRANSFERASE"/>
    <property type="match status" value="1"/>
</dbReference>
<accession>A0A316UME7</accession>
<dbReference type="Proteomes" id="UP000245884">
    <property type="component" value="Unassembled WGS sequence"/>
</dbReference>
<evidence type="ECO:0000313" key="6">
    <source>
        <dbReference type="Proteomes" id="UP000245884"/>
    </source>
</evidence>
<organism evidence="5 6">
    <name type="scientific">Jaminaea rosea</name>
    <dbReference type="NCBI Taxonomy" id="1569628"/>
    <lineage>
        <taxon>Eukaryota</taxon>
        <taxon>Fungi</taxon>
        <taxon>Dikarya</taxon>
        <taxon>Basidiomycota</taxon>
        <taxon>Ustilaginomycotina</taxon>
        <taxon>Exobasidiomycetes</taxon>
        <taxon>Microstromatales</taxon>
        <taxon>Microstromatales incertae sedis</taxon>
        <taxon>Jaminaea</taxon>
    </lineage>
</organism>
<dbReference type="GeneID" id="37028676"/>
<keyword evidence="1 5" id="KW-0808">Transferase</keyword>
<dbReference type="GO" id="GO:0031415">
    <property type="term" value="C:NatA complex"/>
    <property type="evidence" value="ECO:0007669"/>
    <property type="project" value="TreeGrafter"/>
</dbReference>
<dbReference type="OrthoDB" id="47374at2759"/>
<evidence type="ECO:0000313" key="5">
    <source>
        <dbReference type="EMBL" id="PWN25551.1"/>
    </source>
</evidence>
<dbReference type="GO" id="GO:0007064">
    <property type="term" value="P:mitotic sister chromatid cohesion"/>
    <property type="evidence" value="ECO:0007669"/>
    <property type="project" value="TreeGrafter"/>
</dbReference>
<reference evidence="5 6" key="1">
    <citation type="journal article" date="2018" name="Mol. Biol. Evol.">
        <title>Broad Genomic Sampling Reveals a Smut Pathogenic Ancestry of the Fungal Clade Ustilaginomycotina.</title>
        <authorList>
            <person name="Kijpornyongpan T."/>
            <person name="Mondo S.J."/>
            <person name="Barry K."/>
            <person name="Sandor L."/>
            <person name="Lee J."/>
            <person name="Lipzen A."/>
            <person name="Pangilinan J."/>
            <person name="LaButti K."/>
            <person name="Hainaut M."/>
            <person name="Henrissat B."/>
            <person name="Grigoriev I.V."/>
            <person name="Spatafora J.W."/>
            <person name="Aime M.C."/>
        </authorList>
    </citation>
    <scope>NUCLEOTIDE SEQUENCE [LARGE SCALE GENOMIC DNA]</scope>
    <source>
        <strain evidence="5 6">MCA 5214</strain>
    </source>
</reference>
<sequence length="230" mass="25287">MAAATASASSSLPPQTYPSRPAAPLKSTTQHRIAFAELTPNNVGQLRKLNSVLFPVRYSETFYKDALHEDKREVNKLALFNDIPVGNLVCRFEYPSSSSSTFRPEVKVYIMTLGVLAPYRRLGIARSLVSNLLTHLSPGSEVTLEDPTAPAPKAPVAAAKSPPSKAAAAPTPPRPTKKYRVGSVYLHVQTSNEEAREFYKKQGFEEGETLPEYYRKGVEPRSAVLLERKA</sequence>
<keyword evidence="2 5" id="KW-0012">Acyltransferase</keyword>
<evidence type="ECO:0000256" key="1">
    <source>
        <dbReference type="ARBA" id="ARBA00022679"/>
    </source>
</evidence>
<protein>
    <submittedName>
        <fullName evidence="5">Acyl-CoA N-acyltransferase</fullName>
    </submittedName>
</protein>
<evidence type="ECO:0000259" key="4">
    <source>
        <dbReference type="PROSITE" id="PS51186"/>
    </source>
</evidence>
<dbReference type="Gene3D" id="3.40.630.30">
    <property type="match status" value="1"/>
</dbReference>
<dbReference type="RefSeq" id="XP_025360163.1">
    <property type="nucleotide sequence ID" value="XM_025506853.1"/>
</dbReference>
<dbReference type="PROSITE" id="PS51186">
    <property type="entry name" value="GNAT"/>
    <property type="match status" value="1"/>
</dbReference>
<feature type="compositionally biased region" description="Low complexity" evidence="3">
    <location>
        <begin position="1"/>
        <end position="11"/>
    </location>
</feature>
<proteinExistence type="predicted"/>
<dbReference type="EMBL" id="KZ819675">
    <property type="protein sequence ID" value="PWN25551.1"/>
    <property type="molecule type" value="Genomic_DNA"/>
</dbReference>